<keyword evidence="7 11" id="KW-0547">Nucleotide-binding</keyword>
<gene>
    <name evidence="11 13" type="primary">nadD</name>
    <name evidence="13" type="ORF">GCM10007874_05270</name>
</gene>
<comment type="catalytic activity">
    <reaction evidence="10 11">
        <text>nicotinate beta-D-ribonucleotide + ATP + H(+) = deamido-NAD(+) + diphosphate</text>
        <dbReference type="Rhea" id="RHEA:22860"/>
        <dbReference type="ChEBI" id="CHEBI:15378"/>
        <dbReference type="ChEBI" id="CHEBI:30616"/>
        <dbReference type="ChEBI" id="CHEBI:33019"/>
        <dbReference type="ChEBI" id="CHEBI:57502"/>
        <dbReference type="ChEBI" id="CHEBI:58437"/>
        <dbReference type="EC" id="2.7.7.18"/>
    </reaction>
</comment>
<evidence type="ECO:0000256" key="8">
    <source>
        <dbReference type="ARBA" id="ARBA00022840"/>
    </source>
</evidence>
<dbReference type="InterPro" id="IPR005248">
    <property type="entry name" value="NadD/NMNAT"/>
</dbReference>
<keyword evidence="8 11" id="KW-0067">ATP-binding</keyword>
<dbReference type="HAMAP" id="MF_00244">
    <property type="entry name" value="NaMN_adenylyltr"/>
    <property type="match status" value="1"/>
</dbReference>
<evidence type="ECO:0000256" key="11">
    <source>
        <dbReference type="HAMAP-Rule" id="MF_00244"/>
    </source>
</evidence>
<evidence type="ECO:0000256" key="10">
    <source>
        <dbReference type="ARBA" id="ARBA00048721"/>
    </source>
</evidence>
<keyword evidence="5 11" id="KW-0808">Transferase</keyword>
<dbReference type="RefSeq" id="WP_284310326.1">
    <property type="nucleotide sequence ID" value="NZ_BSPC01000005.1"/>
</dbReference>
<comment type="caution">
    <text evidence="13">The sequence shown here is derived from an EMBL/GenBank/DDBJ whole genome shotgun (WGS) entry which is preliminary data.</text>
</comment>
<name>A0ABQ6CCW0_9HYPH</name>
<evidence type="ECO:0000259" key="12">
    <source>
        <dbReference type="Pfam" id="PF01467"/>
    </source>
</evidence>
<feature type="domain" description="Cytidyltransferase-like" evidence="12">
    <location>
        <begin position="25"/>
        <end position="204"/>
    </location>
</feature>
<evidence type="ECO:0000313" key="13">
    <source>
        <dbReference type="EMBL" id="GLS17512.1"/>
    </source>
</evidence>
<dbReference type="GO" id="GO:0016779">
    <property type="term" value="F:nucleotidyltransferase activity"/>
    <property type="evidence" value="ECO:0007669"/>
    <property type="project" value="UniProtKB-KW"/>
</dbReference>
<sequence length="214" mass="23511">MPGTLPTPADARRLPSFSPGMTIGLFGGSFNPPHEGHRHASLVALTRLGLDQVWWLVTPGNPLKDNQALPSLEMRVAAARQLADHPRIVVTGIEADIHTRYTYDTIAWLQRRCPGVTFVWIMGADNLAGFHRWQHWRGIASRVAIAVVARPGATTKGPLAKAARVLAAFRLPEYEARNLKRHRPPAWVFLHAPLDSNSSTALRARGHGLPVGEN</sequence>
<comment type="pathway">
    <text evidence="2 11">Cofactor biosynthesis; NAD(+) biosynthesis; deamido-NAD(+) from nicotinate D-ribonucleotide: step 1/1.</text>
</comment>
<dbReference type="Pfam" id="PF01467">
    <property type="entry name" value="CTP_transf_like"/>
    <property type="match status" value="1"/>
</dbReference>
<dbReference type="NCBIfam" id="NF000843">
    <property type="entry name" value="PRK00071.2-2"/>
    <property type="match status" value="1"/>
</dbReference>
<evidence type="ECO:0000256" key="6">
    <source>
        <dbReference type="ARBA" id="ARBA00022695"/>
    </source>
</evidence>
<keyword evidence="14" id="KW-1185">Reference proteome</keyword>
<evidence type="ECO:0000256" key="7">
    <source>
        <dbReference type="ARBA" id="ARBA00022741"/>
    </source>
</evidence>
<evidence type="ECO:0000313" key="14">
    <source>
        <dbReference type="Proteomes" id="UP001156882"/>
    </source>
</evidence>
<dbReference type="InterPro" id="IPR004821">
    <property type="entry name" value="Cyt_trans-like"/>
</dbReference>
<dbReference type="InterPro" id="IPR014729">
    <property type="entry name" value="Rossmann-like_a/b/a_fold"/>
</dbReference>
<dbReference type="EMBL" id="BSPC01000005">
    <property type="protein sequence ID" value="GLS17512.1"/>
    <property type="molecule type" value="Genomic_DNA"/>
</dbReference>
<comment type="function">
    <text evidence="1 11">Catalyzes the reversible adenylation of nicotinate mononucleotide (NaMN) to nicotinic acid adenine dinucleotide (NaAD).</text>
</comment>
<evidence type="ECO:0000256" key="1">
    <source>
        <dbReference type="ARBA" id="ARBA00002324"/>
    </source>
</evidence>
<evidence type="ECO:0000256" key="5">
    <source>
        <dbReference type="ARBA" id="ARBA00022679"/>
    </source>
</evidence>
<accession>A0ABQ6CCW0</accession>
<dbReference type="Gene3D" id="3.40.50.620">
    <property type="entry name" value="HUPs"/>
    <property type="match status" value="1"/>
</dbReference>
<dbReference type="CDD" id="cd02165">
    <property type="entry name" value="NMNAT"/>
    <property type="match status" value="1"/>
</dbReference>
<evidence type="ECO:0000256" key="4">
    <source>
        <dbReference type="ARBA" id="ARBA00022642"/>
    </source>
</evidence>
<evidence type="ECO:0000256" key="2">
    <source>
        <dbReference type="ARBA" id="ARBA00005019"/>
    </source>
</evidence>
<comment type="similarity">
    <text evidence="3 11">Belongs to the NadD family.</text>
</comment>
<dbReference type="SUPFAM" id="SSF52374">
    <property type="entry name" value="Nucleotidylyl transferase"/>
    <property type="match status" value="1"/>
</dbReference>
<keyword evidence="4 11" id="KW-0662">Pyridine nucleotide biosynthesis</keyword>
<protein>
    <recommendedName>
        <fullName evidence="11">Probable nicotinate-nucleotide adenylyltransferase</fullName>
        <ecNumber evidence="11">2.7.7.18</ecNumber>
    </recommendedName>
    <alternativeName>
        <fullName evidence="11">Deamido-NAD(+) diphosphorylase</fullName>
    </alternativeName>
    <alternativeName>
        <fullName evidence="11">Deamido-NAD(+) pyrophosphorylase</fullName>
    </alternativeName>
    <alternativeName>
        <fullName evidence="11">Nicotinate mononucleotide adenylyltransferase</fullName>
        <shortName evidence="11">NaMN adenylyltransferase</shortName>
    </alternativeName>
</protein>
<organism evidence="13 14">
    <name type="scientific">Labrys miyagiensis</name>
    <dbReference type="NCBI Taxonomy" id="346912"/>
    <lineage>
        <taxon>Bacteria</taxon>
        <taxon>Pseudomonadati</taxon>
        <taxon>Pseudomonadota</taxon>
        <taxon>Alphaproteobacteria</taxon>
        <taxon>Hyphomicrobiales</taxon>
        <taxon>Xanthobacteraceae</taxon>
        <taxon>Labrys</taxon>
    </lineage>
</organism>
<dbReference type="NCBIfam" id="NF000845">
    <property type="entry name" value="PRK00071.2-4"/>
    <property type="match status" value="1"/>
</dbReference>
<keyword evidence="6 11" id="KW-0548">Nucleotidyltransferase</keyword>
<dbReference type="NCBIfam" id="TIGR00482">
    <property type="entry name" value="nicotinate (nicotinamide) nucleotide adenylyltransferase"/>
    <property type="match status" value="1"/>
</dbReference>
<proteinExistence type="inferred from homology"/>
<dbReference type="PANTHER" id="PTHR39321">
    <property type="entry name" value="NICOTINATE-NUCLEOTIDE ADENYLYLTRANSFERASE-RELATED"/>
    <property type="match status" value="1"/>
</dbReference>
<dbReference type="EC" id="2.7.7.18" evidence="11"/>
<dbReference type="PANTHER" id="PTHR39321:SF3">
    <property type="entry name" value="PHOSPHOPANTETHEINE ADENYLYLTRANSFERASE"/>
    <property type="match status" value="1"/>
</dbReference>
<reference evidence="14" key="1">
    <citation type="journal article" date="2019" name="Int. J. Syst. Evol. Microbiol.">
        <title>The Global Catalogue of Microorganisms (GCM) 10K type strain sequencing project: providing services to taxonomists for standard genome sequencing and annotation.</title>
        <authorList>
            <consortium name="The Broad Institute Genomics Platform"/>
            <consortium name="The Broad Institute Genome Sequencing Center for Infectious Disease"/>
            <person name="Wu L."/>
            <person name="Ma J."/>
        </authorList>
    </citation>
    <scope>NUCLEOTIDE SEQUENCE [LARGE SCALE GENOMIC DNA]</scope>
    <source>
        <strain evidence="14">NBRC 101365</strain>
    </source>
</reference>
<evidence type="ECO:0000256" key="9">
    <source>
        <dbReference type="ARBA" id="ARBA00023027"/>
    </source>
</evidence>
<evidence type="ECO:0000256" key="3">
    <source>
        <dbReference type="ARBA" id="ARBA00009014"/>
    </source>
</evidence>
<dbReference type="Proteomes" id="UP001156882">
    <property type="component" value="Unassembled WGS sequence"/>
</dbReference>
<keyword evidence="9 11" id="KW-0520">NAD</keyword>